<organism evidence="1 2">
    <name type="scientific">Lactuca virosa</name>
    <dbReference type="NCBI Taxonomy" id="75947"/>
    <lineage>
        <taxon>Eukaryota</taxon>
        <taxon>Viridiplantae</taxon>
        <taxon>Streptophyta</taxon>
        <taxon>Embryophyta</taxon>
        <taxon>Tracheophyta</taxon>
        <taxon>Spermatophyta</taxon>
        <taxon>Magnoliopsida</taxon>
        <taxon>eudicotyledons</taxon>
        <taxon>Gunneridae</taxon>
        <taxon>Pentapetalae</taxon>
        <taxon>asterids</taxon>
        <taxon>campanulids</taxon>
        <taxon>Asterales</taxon>
        <taxon>Asteraceae</taxon>
        <taxon>Cichorioideae</taxon>
        <taxon>Cichorieae</taxon>
        <taxon>Lactucinae</taxon>
        <taxon>Lactuca</taxon>
    </lineage>
</organism>
<comment type="caution">
    <text evidence="1">The sequence shown here is derived from an EMBL/GenBank/DDBJ whole genome shotgun (WGS) entry which is preliminary data.</text>
</comment>
<dbReference type="Proteomes" id="UP001157418">
    <property type="component" value="Unassembled WGS sequence"/>
</dbReference>
<dbReference type="AlphaFoldDB" id="A0AAU9NN70"/>
<keyword evidence="2" id="KW-1185">Reference proteome</keyword>
<evidence type="ECO:0000313" key="1">
    <source>
        <dbReference type="EMBL" id="CAH1439330.1"/>
    </source>
</evidence>
<proteinExistence type="predicted"/>
<dbReference type="EMBL" id="CAKMRJ010004707">
    <property type="protein sequence ID" value="CAH1439330.1"/>
    <property type="molecule type" value="Genomic_DNA"/>
</dbReference>
<protein>
    <submittedName>
        <fullName evidence="1">Uncharacterized protein</fullName>
    </submittedName>
</protein>
<reference evidence="1 2" key="1">
    <citation type="submission" date="2022-01" db="EMBL/GenBank/DDBJ databases">
        <authorList>
            <person name="Xiong W."/>
            <person name="Schranz E."/>
        </authorList>
    </citation>
    <scope>NUCLEOTIDE SEQUENCE [LARGE SCALE GENOMIC DNA]</scope>
</reference>
<name>A0AAU9NN70_9ASTR</name>
<gene>
    <name evidence="1" type="ORF">LVIROSA_LOCUS25534</name>
</gene>
<accession>A0AAU9NN70</accession>
<sequence length="24" mass="2606">MGELSFICTDFGRTICRAKGLSSL</sequence>
<evidence type="ECO:0000313" key="2">
    <source>
        <dbReference type="Proteomes" id="UP001157418"/>
    </source>
</evidence>